<organism evidence="1 2">
    <name type="scientific">Necator americanus</name>
    <name type="common">Human hookworm</name>
    <dbReference type="NCBI Taxonomy" id="51031"/>
    <lineage>
        <taxon>Eukaryota</taxon>
        <taxon>Metazoa</taxon>
        <taxon>Ecdysozoa</taxon>
        <taxon>Nematoda</taxon>
        <taxon>Chromadorea</taxon>
        <taxon>Rhabditida</taxon>
        <taxon>Rhabditina</taxon>
        <taxon>Rhabditomorpha</taxon>
        <taxon>Strongyloidea</taxon>
        <taxon>Ancylostomatidae</taxon>
        <taxon>Bunostominae</taxon>
        <taxon>Necator</taxon>
    </lineage>
</organism>
<dbReference type="Proteomes" id="UP000053676">
    <property type="component" value="Unassembled WGS sequence"/>
</dbReference>
<dbReference type="InterPro" id="IPR033490">
    <property type="entry name" value="LRP130"/>
</dbReference>
<dbReference type="GO" id="GO:0005634">
    <property type="term" value="C:nucleus"/>
    <property type="evidence" value="ECO:0007669"/>
    <property type="project" value="TreeGrafter"/>
</dbReference>
<name>W2TIN2_NECAM</name>
<gene>
    <name evidence="1" type="ORF">NECAME_02271</name>
</gene>
<proteinExistence type="predicted"/>
<accession>W2TIN2</accession>
<evidence type="ECO:0000313" key="1">
    <source>
        <dbReference type="EMBL" id="ETN80872.1"/>
    </source>
</evidence>
<dbReference type="OMA" id="LSEWHIN"/>
<protein>
    <submittedName>
        <fullName evidence="1">Uncharacterized protein</fullName>
    </submittedName>
</protein>
<sequence length="549" mass="61318">MLSRRVALLRLRSVRCMMVAASERPRDRPKLTPLMDKRSPGVRKVIASLPAEHVRLQNRHRDALESNRAESLQEVIEQIEWRGIVFSQIPEKVAKLLRDPKEDLTLLSDRQIAVLLSTFGNACESVSRSRRGELLREALETLKHRGVPLLLLSRNAALSARVDNGENVNVIEELSAWDAENLAPDKETYGQLSRKFLASADEVLLRTAIARAAVARGDFSVALNTIASIPIRAKLEQITNNKLVLQVLFDMLDAGEMSAVEKLSPYLAMTPDGTSLSEWHINPAVLARSRCACSEGKLENALKLYGLLHPKFRNRDHYLLLLEKSINSPRTHEVLSVVQSRDQLERCLIEKPSLRKGLARKLSEKLTSTKLKKEQRVAILADIATVLFSYDSERPFQDVLAVYPVIYALGGKDVDLAIPALAMIKQPHVRKEYSTALVQQLLRKGDPLAEEKLEKLLGSGAIQSLSAGRVQKQISGLVLNRDKKEGESDKRQLNLAARLIALSFPAENSKARATTASKYVILQLQSELLSVDRARKLVSFMEKEVVIVI</sequence>
<dbReference type="EMBL" id="KI658934">
    <property type="protein sequence ID" value="ETN80872.1"/>
    <property type="molecule type" value="Genomic_DNA"/>
</dbReference>
<dbReference type="AlphaFoldDB" id="W2TIN2"/>
<dbReference type="STRING" id="51031.W2TIN2"/>
<dbReference type="GO" id="GO:0070129">
    <property type="term" value="P:regulation of mitochondrial translation"/>
    <property type="evidence" value="ECO:0007669"/>
    <property type="project" value="TreeGrafter"/>
</dbReference>
<dbReference type="PANTHER" id="PTHR46669:SF3">
    <property type="entry name" value="LEUCINE-RICH PPR MOTIF-CONTAINING PROTEIN, MITOCHONDRIAL"/>
    <property type="match status" value="1"/>
</dbReference>
<dbReference type="KEGG" id="nai:NECAME_02271"/>
<dbReference type="OrthoDB" id="185373at2759"/>
<dbReference type="GO" id="GO:0003730">
    <property type="term" value="F:mRNA 3'-UTR binding"/>
    <property type="evidence" value="ECO:0007669"/>
    <property type="project" value="TreeGrafter"/>
</dbReference>
<reference evidence="2" key="1">
    <citation type="journal article" date="2014" name="Nat. Genet.">
        <title>Genome of the human hookworm Necator americanus.</title>
        <authorList>
            <person name="Tang Y.T."/>
            <person name="Gao X."/>
            <person name="Rosa B.A."/>
            <person name="Abubucker S."/>
            <person name="Hallsworth-Pepin K."/>
            <person name="Martin J."/>
            <person name="Tyagi R."/>
            <person name="Heizer E."/>
            <person name="Zhang X."/>
            <person name="Bhonagiri-Palsikar V."/>
            <person name="Minx P."/>
            <person name="Warren W.C."/>
            <person name="Wang Q."/>
            <person name="Zhan B."/>
            <person name="Hotez P.J."/>
            <person name="Sternberg P.W."/>
            <person name="Dougall A."/>
            <person name="Gaze S.T."/>
            <person name="Mulvenna J."/>
            <person name="Sotillo J."/>
            <person name="Ranganathan S."/>
            <person name="Rabelo E.M."/>
            <person name="Wilson R.K."/>
            <person name="Felgner P.L."/>
            <person name="Bethony J."/>
            <person name="Hawdon J.M."/>
            <person name="Gasser R.B."/>
            <person name="Loukas A."/>
            <person name="Mitreva M."/>
        </authorList>
    </citation>
    <scope>NUCLEOTIDE SEQUENCE [LARGE SCALE GENOMIC DNA]</scope>
</reference>
<dbReference type="GO" id="GO:0005739">
    <property type="term" value="C:mitochondrion"/>
    <property type="evidence" value="ECO:0007669"/>
    <property type="project" value="TreeGrafter"/>
</dbReference>
<dbReference type="PANTHER" id="PTHR46669">
    <property type="entry name" value="LEUCINE-RICH PPR MOTIF-CONTAINING PROTEIN, MITOCHONDRIAL"/>
    <property type="match status" value="1"/>
</dbReference>
<keyword evidence="2" id="KW-1185">Reference proteome</keyword>
<evidence type="ECO:0000313" key="2">
    <source>
        <dbReference type="Proteomes" id="UP000053676"/>
    </source>
</evidence>